<accession>A0A2P7VLF6</accession>
<dbReference type="Gene3D" id="2.60.120.40">
    <property type="match status" value="1"/>
</dbReference>
<gene>
    <name evidence="2" type="ORF">C7R93_03745</name>
</gene>
<reference evidence="2 3" key="1">
    <citation type="submission" date="2018-03" db="EMBL/GenBank/DDBJ databases">
        <title>Brevisbacillus phylogenomics.</title>
        <authorList>
            <person name="Dunlap C."/>
        </authorList>
    </citation>
    <scope>NUCLEOTIDE SEQUENCE [LARGE SCALE GENOMIC DNA]</scope>
    <source>
        <strain evidence="2 3">NRRL NRS-1210</strain>
    </source>
</reference>
<dbReference type="SUPFAM" id="SSF49842">
    <property type="entry name" value="TNF-like"/>
    <property type="match status" value="1"/>
</dbReference>
<dbReference type="PROSITE" id="PS50871">
    <property type="entry name" value="C1Q"/>
    <property type="match status" value="1"/>
</dbReference>
<evidence type="ECO:0000259" key="1">
    <source>
        <dbReference type="PROSITE" id="PS50871"/>
    </source>
</evidence>
<dbReference type="InterPro" id="IPR008983">
    <property type="entry name" value="Tumour_necrosis_fac-like_dom"/>
</dbReference>
<feature type="domain" description="C1q" evidence="1">
    <location>
        <begin position="1"/>
        <end position="123"/>
    </location>
</feature>
<organism evidence="2 3">
    <name type="scientific">Brevibacillus fortis</name>
    <dbReference type="NCBI Taxonomy" id="2126352"/>
    <lineage>
        <taxon>Bacteria</taxon>
        <taxon>Bacillati</taxon>
        <taxon>Bacillota</taxon>
        <taxon>Bacilli</taxon>
        <taxon>Bacillales</taxon>
        <taxon>Paenibacillaceae</taxon>
        <taxon>Brevibacillus</taxon>
    </lineage>
</organism>
<dbReference type="AlphaFoldDB" id="A0A2P7VLF6"/>
<proteinExistence type="predicted"/>
<comment type="caution">
    <text evidence="2">The sequence shown here is derived from an EMBL/GenBank/DDBJ whole genome shotgun (WGS) entry which is preliminary data.</text>
</comment>
<dbReference type="InterPro" id="IPR001073">
    <property type="entry name" value="C1q_dom"/>
</dbReference>
<evidence type="ECO:0000313" key="2">
    <source>
        <dbReference type="EMBL" id="PSK00054.1"/>
    </source>
</evidence>
<sequence length="124" mass="13593">MEYPDELFDLNNEYNPSTSTFTPKHNGVYLIIASLGFFANVPTSYSVRIFIAINGTLRVADNDFLGEELAIVNLVSASSILQLSAGDAVQVFAQATTDGTTVPEPLENTVHFMNFEAARFPSPW</sequence>
<evidence type="ECO:0000313" key="3">
    <source>
        <dbReference type="Proteomes" id="UP000240419"/>
    </source>
</evidence>
<keyword evidence="3" id="KW-1185">Reference proteome</keyword>
<dbReference type="EMBL" id="PXZM01000003">
    <property type="protein sequence ID" value="PSK00054.1"/>
    <property type="molecule type" value="Genomic_DNA"/>
</dbReference>
<dbReference type="Proteomes" id="UP000240419">
    <property type="component" value="Unassembled WGS sequence"/>
</dbReference>
<protein>
    <recommendedName>
        <fullName evidence="1">C1q domain-containing protein</fullName>
    </recommendedName>
</protein>
<name>A0A2P7VLF6_9BACL</name>